<dbReference type="Proteomes" id="UP000321424">
    <property type="component" value="Unassembled WGS sequence"/>
</dbReference>
<dbReference type="Pfam" id="PF03729">
    <property type="entry name" value="DUF308"/>
    <property type="match status" value="2"/>
</dbReference>
<feature type="transmembrane region" description="Helical" evidence="1">
    <location>
        <begin position="77"/>
        <end position="96"/>
    </location>
</feature>
<evidence type="ECO:0008006" key="4">
    <source>
        <dbReference type="Google" id="ProtNLM"/>
    </source>
</evidence>
<evidence type="ECO:0000313" key="2">
    <source>
        <dbReference type="EMBL" id="GEM35591.1"/>
    </source>
</evidence>
<evidence type="ECO:0000256" key="1">
    <source>
        <dbReference type="SAM" id="Phobius"/>
    </source>
</evidence>
<organism evidence="2 3">
    <name type="scientific">Nocardia ninae NBRC 108245</name>
    <dbReference type="NCBI Taxonomy" id="1210091"/>
    <lineage>
        <taxon>Bacteria</taxon>
        <taxon>Bacillati</taxon>
        <taxon>Actinomycetota</taxon>
        <taxon>Actinomycetes</taxon>
        <taxon>Mycobacteriales</taxon>
        <taxon>Nocardiaceae</taxon>
        <taxon>Nocardia</taxon>
    </lineage>
</organism>
<dbReference type="OrthoDB" id="4541701at2"/>
<keyword evidence="1" id="KW-1133">Transmembrane helix</keyword>
<comment type="caution">
    <text evidence="2">The sequence shown here is derived from an EMBL/GenBank/DDBJ whole genome shotgun (WGS) entry which is preliminary data.</text>
</comment>
<dbReference type="RefSeq" id="WP_147127950.1">
    <property type="nucleotide sequence ID" value="NZ_BJXA01000001.1"/>
</dbReference>
<dbReference type="AlphaFoldDB" id="A0A511M4L7"/>
<dbReference type="InterPro" id="IPR052712">
    <property type="entry name" value="Acid_resist_chaperone_HdeD"/>
</dbReference>
<sequence length="200" mass="20748">MPENELGGRTEPLAGGVRQAIVVAGACSMIVGVVIAIWPHKSLPTAELLFGLYLLLNGGLQIVVACGAKIAPALRVLVFASGVVSLLLAMLCFNGGNSALLLSFWIALAWSIRGICHATVAVWATNLIGGGRQEVFGLATMLLGIVVGVLPFDSVDVLGLVVGLFLILIGTMEVLSVAAVRHGVVDLTGVSRMRAVRLDP</sequence>
<name>A0A511M4L7_9NOCA</name>
<feature type="transmembrane region" description="Helical" evidence="1">
    <location>
        <begin position="50"/>
        <end position="70"/>
    </location>
</feature>
<dbReference type="PANTHER" id="PTHR34989:SF1">
    <property type="entry name" value="PROTEIN HDED"/>
    <property type="match status" value="1"/>
</dbReference>
<dbReference type="InterPro" id="IPR005325">
    <property type="entry name" value="DUF308_memb"/>
</dbReference>
<keyword evidence="3" id="KW-1185">Reference proteome</keyword>
<keyword evidence="1" id="KW-0812">Transmembrane</keyword>
<feature type="transmembrane region" description="Helical" evidence="1">
    <location>
        <begin position="20"/>
        <end position="38"/>
    </location>
</feature>
<dbReference type="GO" id="GO:0005886">
    <property type="term" value="C:plasma membrane"/>
    <property type="evidence" value="ECO:0007669"/>
    <property type="project" value="TreeGrafter"/>
</dbReference>
<accession>A0A511M4L7</accession>
<keyword evidence="1" id="KW-0472">Membrane</keyword>
<feature type="transmembrane region" description="Helical" evidence="1">
    <location>
        <begin position="135"/>
        <end position="152"/>
    </location>
</feature>
<dbReference type="EMBL" id="BJXA01000001">
    <property type="protein sequence ID" value="GEM35591.1"/>
    <property type="molecule type" value="Genomic_DNA"/>
</dbReference>
<proteinExistence type="predicted"/>
<protein>
    <recommendedName>
        <fullName evidence="4">DUF308 domain-containing protein</fullName>
    </recommendedName>
</protein>
<feature type="transmembrane region" description="Helical" evidence="1">
    <location>
        <begin position="158"/>
        <end position="184"/>
    </location>
</feature>
<dbReference type="PANTHER" id="PTHR34989">
    <property type="entry name" value="PROTEIN HDED"/>
    <property type="match status" value="1"/>
</dbReference>
<evidence type="ECO:0000313" key="3">
    <source>
        <dbReference type="Proteomes" id="UP000321424"/>
    </source>
</evidence>
<reference evidence="2 3" key="1">
    <citation type="submission" date="2019-07" db="EMBL/GenBank/DDBJ databases">
        <title>Whole genome shotgun sequence of Nocardia ninae NBRC 108245.</title>
        <authorList>
            <person name="Hosoyama A."/>
            <person name="Uohara A."/>
            <person name="Ohji S."/>
            <person name="Ichikawa N."/>
        </authorList>
    </citation>
    <scope>NUCLEOTIDE SEQUENCE [LARGE SCALE GENOMIC DNA]</scope>
    <source>
        <strain evidence="2 3">NBRC 108245</strain>
    </source>
</reference>
<feature type="transmembrane region" description="Helical" evidence="1">
    <location>
        <begin position="102"/>
        <end position="123"/>
    </location>
</feature>
<gene>
    <name evidence="2" type="ORF">NN4_01100</name>
</gene>